<evidence type="ECO:0000259" key="10">
    <source>
        <dbReference type="Pfam" id="PF17997"/>
    </source>
</evidence>
<keyword evidence="3" id="KW-0749">Sporulation</keyword>
<feature type="domain" description="Pesticidal crystal protein" evidence="7">
    <location>
        <begin position="331"/>
        <end position="519"/>
    </location>
</feature>
<dbReference type="InterPro" id="IPR005638">
    <property type="entry name" value="Pest_crys_dom-III"/>
</dbReference>
<dbReference type="SUPFAM" id="SSF56849">
    <property type="entry name" value="delta-Endotoxin (insectocide), N-terminal domain"/>
    <property type="match status" value="1"/>
</dbReference>
<dbReference type="InterPro" id="IPR008979">
    <property type="entry name" value="Galactose-bd-like_sf"/>
</dbReference>
<dbReference type="Pfam" id="PF18449">
    <property type="entry name" value="Endotoxin_C2"/>
    <property type="match status" value="1"/>
</dbReference>
<dbReference type="InterPro" id="IPR054544">
    <property type="entry name" value="Pest_crys_Cry1Aa_dom-IV"/>
</dbReference>
<dbReference type="GO" id="GO:0090729">
    <property type="term" value="F:toxin activity"/>
    <property type="evidence" value="ECO:0007669"/>
    <property type="project" value="UniProtKB-KW"/>
</dbReference>
<dbReference type="Gene3D" id="1.20.190.10">
    <property type="entry name" value="Pesticidal crystal protein, N-terminal domain"/>
    <property type="match status" value="1"/>
</dbReference>
<dbReference type="SUPFAM" id="SSF49785">
    <property type="entry name" value="Galactose-binding domain-like"/>
    <property type="match status" value="2"/>
</dbReference>
<evidence type="ECO:0000259" key="8">
    <source>
        <dbReference type="Pfam" id="PF03944"/>
    </source>
</evidence>
<evidence type="ECO:0000256" key="2">
    <source>
        <dbReference type="ARBA" id="ARBA00022656"/>
    </source>
</evidence>
<feature type="domain" description="Pesticidal crystal protein" evidence="8">
    <location>
        <begin position="530"/>
        <end position="669"/>
    </location>
</feature>
<feature type="domain" description="Pesticidal crystal protein Cry1Aa" evidence="11">
    <location>
        <begin position="680"/>
        <end position="741"/>
    </location>
</feature>
<dbReference type="Pfam" id="PF17997">
    <property type="entry name" value="Cry1Ac_D5"/>
    <property type="match status" value="2"/>
</dbReference>
<proteinExistence type="inferred from homology"/>
<evidence type="ECO:0000259" key="11">
    <source>
        <dbReference type="Pfam" id="PF18449"/>
    </source>
</evidence>
<evidence type="ECO:0000256" key="3">
    <source>
        <dbReference type="ARBA" id="ARBA00022969"/>
    </source>
</evidence>
<dbReference type="SUPFAM" id="SSF51096">
    <property type="entry name" value="delta-Endotoxin (insectocide), middle domain"/>
    <property type="match status" value="1"/>
</dbReference>
<evidence type="ECO:0000256" key="6">
    <source>
        <dbReference type="SAM" id="MobiDB-lite"/>
    </source>
</evidence>
<evidence type="ECO:0000259" key="9">
    <source>
        <dbReference type="Pfam" id="PF03945"/>
    </source>
</evidence>
<dbReference type="Pfam" id="PF03944">
    <property type="entry name" value="Endotoxin_C"/>
    <property type="match status" value="1"/>
</dbReference>
<evidence type="ECO:0000259" key="12">
    <source>
        <dbReference type="Pfam" id="PF21463"/>
    </source>
</evidence>
<dbReference type="Gene3D" id="2.100.10.10">
    <property type="entry name" value="Pesticidal crystal protein, central domain"/>
    <property type="match status" value="1"/>
</dbReference>
<organism evidence="13">
    <name type="scientific">Bacillus thuringiensis</name>
    <dbReference type="NCBI Taxonomy" id="1428"/>
    <lineage>
        <taxon>Bacteria</taxon>
        <taxon>Bacillati</taxon>
        <taxon>Bacillota</taxon>
        <taxon>Bacilli</taxon>
        <taxon>Bacillales</taxon>
        <taxon>Bacillaceae</taxon>
        <taxon>Bacillus</taxon>
        <taxon>Bacillus cereus group</taxon>
    </lineage>
</organism>
<feature type="domain" description="Pesticidal crystal protein" evidence="9">
    <location>
        <begin position="263"/>
        <end position="323"/>
    </location>
</feature>
<sequence>MTQNNNEYEIIDQNTSPYSSNRNNNNSRYPFANNPNQALQQTNYKDWINMCQKNQQCGENLETFASADTIAAVSAGVIVVGTMLGAFGAPVTTGLIISFGTLLPIFWGPSEDPKKVWKEFLTIGNRPFGSEVDQGIIDLLYTKVNGLRSQFEDFQRYFDLWKNNKNPVNADVVRQKFLSLDSDVIRELETLKGNYYITLLPGYTQVANWHLNLLRQAAYYYDEWAPSSNLSIQSIYPQDYTNDLQTCLDNCPSESGNKVSSAYYKCILKCRINEYINYCSKTYQEGLNKLKNSSDIKWNIYNEYRREMTLTVLDLIAAFPNYDLEKYPIGTKCELTREVYTNALMGSSSMSIAELEKSLTKDPFLITWLNKILLYTRNYKQPTTEDVFVFTGNQLRYSFTMDSNLGYSGFYGDVSYTDDTEQILEIPGNSQIVKVEVERHRDSPDIIWKIDFHLNNGAVLKYNSGSTADPNFRVRDVLTIPPDSKGNASHFLSYMKSAYVTSDVKQLRRVSFAWTHNSINYNNEIYNDIITQIAAVKGHYLGLEGLASRVIQGPGHTGGDLVDLKDDLRLACQHSGTQQSYYIRIRYASDGDTRIVLVIPLMESQNIPLKSTFSGVNHDELKYKDFGYVQFPGEITLNQHSKITLIFRLQDIYSNISVFIDKIEFIPITSSIRENREKYQLEKAKRAVDDLFISAKKQNIKIDITDYQIDQTANLVDSLSEEPYPQEKMMLLNQIKYAKQLSQSRNLLSNGDFESLIGWTTSSSITVQTGNTIFKGFSLHMLGARTTEINATVFPTYVYQKIDESRLKPYTRYIVRGFIGSSKGLGIFVTRYNNVPDKLAYIRSTNSCGELNQYESQNYSLVSENNSTMSLQNITASNDTSCLSENLRYCEPNQLYPTCHNLHDFSFSIDTGELDFNENPGIWILFKISNPDGYATLGNLEVIEEKTLVGEEINNVKEKGKRWKKEMDTKQTKTETAFSQAQQAVNGLFMNTQYSMLKIETTMQDIVTADNLINEIPYVYDELLPNEPAGRNYNMFIELKNQISQVYSLYNARNIIQNGNFNNGLKNWHTSPDAKVQKIDNTSVLVIPNWSTQVSQHTNLQQNQRYLLRVTAKKEGMGNGYVKVSDCANNVETLTFKSSDITNNNMWNESIGYMTKTMYITPHTSQVRIDIGETEGNFKINSIELICIKN</sequence>
<dbReference type="Pfam" id="PF03945">
    <property type="entry name" value="Endotoxin_N"/>
    <property type="match status" value="2"/>
</dbReference>
<dbReference type="GO" id="GO:0001907">
    <property type="term" value="P:symbiont-mediated killing of host cell"/>
    <property type="evidence" value="ECO:0007669"/>
    <property type="project" value="InterPro"/>
</dbReference>
<dbReference type="Pfam" id="PF00555">
    <property type="entry name" value="Endotoxin_M"/>
    <property type="match status" value="1"/>
</dbReference>
<dbReference type="CDD" id="cd04085">
    <property type="entry name" value="delta_endotoxin_C"/>
    <property type="match status" value="1"/>
</dbReference>
<feature type="region of interest" description="Disordered" evidence="6">
    <location>
        <begin position="1"/>
        <end position="35"/>
    </location>
</feature>
<keyword evidence="4" id="KW-0843">Virulence</keyword>
<keyword evidence="2" id="KW-0800">Toxin</keyword>
<dbReference type="GO" id="GO:0030435">
    <property type="term" value="P:sporulation resulting in formation of a cellular spore"/>
    <property type="evidence" value="ECO:0007669"/>
    <property type="project" value="UniProtKB-KW"/>
</dbReference>
<dbReference type="EMBL" id="KX870195">
    <property type="protein sequence ID" value="ATG85667.1"/>
    <property type="molecule type" value="Genomic_DNA"/>
</dbReference>
<dbReference type="InterPro" id="IPR048645">
    <property type="entry name" value="Cry1Ac-like_dom-VII"/>
</dbReference>
<protein>
    <recommendedName>
        <fullName evidence="5">Crystaline entomocidal protoxin</fullName>
    </recommendedName>
</protein>
<feature type="domain" description="Cry1Ac-like" evidence="12">
    <location>
        <begin position="1061"/>
        <end position="1138"/>
    </location>
</feature>
<dbReference type="Pfam" id="PF21463">
    <property type="entry name" value="Cry1Ac_dom-VII"/>
    <property type="match status" value="1"/>
</dbReference>
<evidence type="ECO:0000313" key="13">
    <source>
        <dbReference type="EMBL" id="ATG85667.1"/>
    </source>
</evidence>
<feature type="domain" description="Pesticidal crystal protein" evidence="9">
    <location>
        <begin position="144"/>
        <end position="251"/>
    </location>
</feature>
<dbReference type="InterPro" id="IPR036399">
    <property type="entry name" value="Pest_cryst_cen_dom_sf"/>
</dbReference>
<dbReference type="InterPro" id="IPR041587">
    <property type="entry name" value="Cry_V"/>
</dbReference>
<evidence type="ECO:0000256" key="5">
    <source>
        <dbReference type="ARBA" id="ARBA00029653"/>
    </source>
</evidence>
<dbReference type="InterPro" id="IPR005639">
    <property type="entry name" value="Pest_crys_dom_I"/>
</dbReference>
<dbReference type="InterPro" id="IPR036716">
    <property type="entry name" value="Pest_crys_N_sf"/>
</dbReference>
<feature type="domain" description="Pesticidal crystal protein Cry" evidence="10">
    <location>
        <begin position="748"/>
        <end position="833"/>
    </location>
</feature>
<reference evidence="13" key="1">
    <citation type="submission" date="2016-09" db="EMBL/GenBank/DDBJ databases">
        <title>Novel crystal protein genes from Bacillus thuringiensis strain.</title>
        <authorList>
            <person name="Geng C."/>
            <person name="Peng D."/>
            <person name="Ruan L."/>
            <person name="Sun M."/>
        </authorList>
    </citation>
    <scope>NUCLEOTIDE SEQUENCE</scope>
    <source>
        <strain evidence="13">CXPT01</strain>
    </source>
</reference>
<dbReference type="AlphaFoldDB" id="A0A7G0XLN7"/>
<comment type="similarity">
    <text evidence="1">Belongs to the delta endotoxin family.</text>
</comment>
<evidence type="ECO:0000259" key="7">
    <source>
        <dbReference type="Pfam" id="PF00555"/>
    </source>
</evidence>
<dbReference type="InterPro" id="IPR001178">
    <property type="entry name" value="Pest_cryst_dom_II"/>
</dbReference>
<accession>A0A7G0XLN7</accession>
<feature type="domain" description="Pesticidal crystal protein Cry" evidence="10">
    <location>
        <begin position="887"/>
        <end position="945"/>
    </location>
</feature>
<evidence type="ECO:0000256" key="1">
    <source>
        <dbReference type="ARBA" id="ARBA00007819"/>
    </source>
</evidence>
<evidence type="ECO:0000256" key="4">
    <source>
        <dbReference type="ARBA" id="ARBA00023026"/>
    </source>
</evidence>
<dbReference type="GO" id="GO:0005102">
    <property type="term" value="F:signaling receptor binding"/>
    <property type="evidence" value="ECO:0007669"/>
    <property type="project" value="InterPro"/>
</dbReference>
<dbReference type="Gene3D" id="2.60.120.260">
    <property type="entry name" value="Galactose-binding domain-like"/>
    <property type="match status" value="2"/>
</dbReference>
<feature type="compositionally biased region" description="Low complexity" evidence="6">
    <location>
        <begin position="14"/>
        <end position="35"/>
    </location>
</feature>
<name>A0A7G0XLN7_BACTU</name>